<evidence type="ECO:0000313" key="3">
    <source>
        <dbReference type="Proteomes" id="UP000239263"/>
    </source>
</evidence>
<dbReference type="RefSeq" id="WP_105055987.1">
    <property type="nucleotide sequence ID" value="NZ_CAWNRT010000002.1"/>
</dbReference>
<gene>
    <name evidence="2" type="ORF">BTO22_13665</name>
</gene>
<evidence type="ECO:0000256" key="1">
    <source>
        <dbReference type="SAM" id="Coils"/>
    </source>
</evidence>
<reference evidence="2 3" key="1">
    <citation type="submission" date="2016-12" db="EMBL/GenBank/DDBJ databases">
        <title>Diversity of luminous bacteria.</title>
        <authorList>
            <person name="Yoshizawa S."/>
            <person name="Kogure K."/>
        </authorList>
    </citation>
    <scope>NUCLEOTIDE SEQUENCE [LARGE SCALE GENOMIC DNA]</scope>
    <source>
        <strain evidence="2 3">ATCC 33715</strain>
    </source>
</reference>
<dbReference type="EMBL" id="MSCO01000002">
    <property type="protein sequence ID" value="PQJ84560.1"/>
    <property type="molecule type" value="Genomic_DNA"/>
</dbReference>
<dbReference type="OrthoDB" id="9937950at2"/>
<proteinExistence type="predicted"/>
<sequence length="92" mass="10483">MNQITYRVMAGDDVVVAGGDQVVVTLEDALSAVDKLQDKLHSAKSDVEEFIRNNWDELVEELTGIDVPDYLLEQYPEFYNYLEMVLQLIGLM</sequence>
<organism evidence="2 3">
    <name type="scientific">Aliivibrio sifiae</name>
    <dbReference type="NCBI Taxonomy" id="566293"/>
    <lineage>
        <taxon>Bacteria</taxon>
        <taxon>Pseudomonadati</taxon>
        <taxon>Pseudomonadota</taxon>
        <taxon>Gammaproteobacteria</taxon>
        <taxon>Vibrionales</taxon>
        <taxon>Vibrionaceae</taxon>
        <taxon>Aliivibrio</taxon>
    </lineage>
</organism>
<dbReference type="Proteomes" id="UP000239263">
    <property type="component" value="Unassembled WGS sequence"/>
</dbReference>
<protein>
    <submittedName>
        <fullName evidence="2">Uncharacterized protein</fullName>
    </submittedName>
</protein>
<dbReference type="AlphaFoldDB" id="A0A2S7X2W5"/>
<keyword evidence="1" id="KW-0175">Coiled coil</keyword>
<name>A0A2S7X2W5_9GAMM</name>
<accession>A0A2S7X2W5</accession>
<comment type="caution">
    <text evidence="2">The sequence shown here is derived from an EMBL/GenBank/DDBJ whole genome shotgun (WGS) entry which is preliminary data.</text>
</comment>
<feature type="coiled-coil region" evidence="1">
    <location>
        <begin position="26"/>
        <end position="53"/>
    </location>
</feature>
<evidence type="ECO:0000313" key="2">
    <source>
        <dbReference type="EMBL" id="PQJ84560.1"/>
    </source>
</evidence>